<evidence type="ECO:0000313" key="9">
    <source>
        <dbReference type="EMBL" id="OSY38145.1"/>
    </source>
</evidence>
<evidence type="ECO:0000256" key="4">
    <source>
        <dbReference type="ARBA" id="ARBA00022692"/>
    </source>
</evidence>
<dbReference type="PANTHER" id="PTHR42709:SF6">
    <property type="entry name" value="UNDECAPRENYL PHOSPHATE TRANSPORTER A"/>
    <property type="match status" value="1"/>
</dbReference>
<dbReference type="AlphaFoldDB" id="A0A1Y2MSE7"/>
<evidence type="ECO:0000313" key="10">
    <source>
        <dbReference type="Proteomes" id="UP000194360"/>
    </source>
</evidence>
<gene>
    <name evidence="9" type="primary">yghB</name>
    <name evidence="9" type="ORF">BG845_04318</name>
</gene>
<evidence type="ECO:0000256" key="7">
    <source>
        <dbReference type="SAM" id="Phobius"/>
    </source>
</evidence>
<accession>A0A1Y2MSE7</accession>
<dbReference type="EMBL" id="MIGB01000025">
    <property type="protein sequence ID" value="OSY38145.1"/>
    <property type="molecule type" value="Genomic_DNA"/>
</dbReference>
<feature type="transmembrane region" description="Helical" evidence="7">
    <location>
        <begin position="12"/>
        <end position="34"/>
    </location>
</feature>
<evidence type="ECO:0000256" key="1">
    <source>
        <dbReference type="ARBA" id="ARBA00004651"/>
    </source>
</evidence>
<evidence type="ECO:0000256" key="6">
    <source>
        <dbReference type="ARBA" id="ARBA00023136"/>
    </source>
</evidence>
<proteinExistence type="inferred from homology"/>
<dbReference type="STRING" id="2074.BG845_04318"/>
<feature type="transmembrane region" description="Helical" evidence="7">
    <location>
        <begin position="54"/>
        <end position="80"/>
    </location>
</feature>
<evidence type="ECO:0000256" key="3">
    <source>
        <dbReference type="ARBA" id="ARBA00022475"/>
    </source>
</evidence>
<dbReference type="InterPro" id="IPR032816">
    <property type="entry name" value="VTT_dom"/>
</dbReference>
<dbReference type="InterPro" id="IPR051311">
    <property type="entry name" value="DedA_domain"/>
</dbReference>
<keyword evidence="3" id="KW-1003">Cell membrane</keyword>
<evidence type="ECO:0000259" key="8">
    <source>
        <dbReference type="Pfam" id="PF09335"/>
    </source>
</evidence>
<dbReference type="Pfam" id="PF09335">
    <property type="entry name" value="VTT_dom"/>
    <property type="match status" value="1"/>
</dbReference>
<comment type="subcellular location">
    <subcellularLocation>
        <location evidence="1">Cell membrane</location>
        <topology evidence="1">Multi-pass membrane protein</topology>
    </subcellularLocation>
</comment>
<keyword evidence="10" id="KW-1185">Reference proteome</keyword>
<reference evidence="9 10" key="1">
    <citation type="submission" date="2016-09" db="EMBL/GenBank/DDBJ databases">
        <title>Pseudonocardia autotrophica DSM535, a candidate organism with high potential of specific P450 cytochromes.</title>
        <authorList>
            <person name="Grumaz C."/>
            <person name="Vainshtein Y."/>
            <person name="Kirstahler P."/>
            <person name="Sohn K."/>
        </authorList>
    </citation>
    <scope>NUCLEOTIDE SEQUENCE [LARGE SCALE GENOMIC DNA]</scope>
    <source>
        <strain evidence="9 10">DSM 535</strain>
    </source>
</reference>
<feature type="transmembrane region" description="Helical" evidence="7">
    <location>
        <begin position="174"/>
        <end position="195"/>
    </location>
</feature>
<comment type="similarity">
    <text evidence="2">Belongs to the DedA family.</text>
</comment>
<dbReference type="GO" id="GO:0005886">
    <property type="term" value="C:plasma membrane"/>
    <property type="evidence" value="ECO:0007669"/>
    <property type="project" value="UniProtKB-SubCell"/>
</dbReference>
<evidence type="ECO:0000256" key="2">
    <source>
        <dbReference type="ARBA" id="ARBA00010792"/>
    </source>
</evidence>
<dbReference type="PANTHER" id="PTHR42709">
    <property type="entry name" value="ALKALINE PHOSPHATASE LIKE PROTEIN"/>
    <property type="match status" value="1"/>
</dbReference>
<evidence type="ECO:0000256" key="5">
    <source>
        <dbReference type="ARBA" id="ARBA00022989"/>
    </source>
</evidence>
<keyword evidence="5 7" id="KW-1133">Transmembrane helix</keyword>
<name>A0A1Y2MSE7_PSEAH</name>
<dbReference type="Proteomes" id="UP000194360">
    <property type="component" value="Unassembled WGS sequence"/>
</dbReference>
<comment type="caution">
    <text evidence="9">The sequence shown here is derived from an EMBL/GenBank/DDBJ whole genome shotgun (WGS) entry which is preliminary data.</text>
</comment>
<keyword evidence="6 7" id="KW-0472">Membrane</keyword>
<organism evidence="9 10">
    <name type="scientific">Pseudonocardia autotrophica</name>
    <name type="common">Amycolata autotrophica</name>
    <name type="synonym">Nocardia autotrophica</name>
    <dbReference type="NCBI Taxonomy" id="2074"/>
    <lineage>
        <taxon>Bacteria</taxon>
        <taxon>Bacillati</taxon>
        <taxon>Actinomycetota</taxon>
        <taxon>Actinomycetes</taxon>
        <taxon>Pseudonocardiales</taxon>
        <taxon>Pseudonocardiaceae</taxon>
        <taxon>Pseudonocardia</taxon>
    </lineage>
</organism>
<protein>
    <submittedName>
        <fullName evidence="9">Inner membrane protein YghB</fullName>
    </submittedName>
</protein>
<feature type="domain" description="VTT" evidence="8">
    <location>
        <begin position="33"/>
        <end position="161"/>
    </location>
</feature>
<sequence length="216" mass="23375">MERVTQWVFDIVDRLGAAGIGLLIFLENVVPPIPSEVILPLGGFRASTGAMDPVAVWAAATMGAVAGALVLYALGAMLGFERVHRLAGNRWFILSSQKDLEKGLDLFERYGSWFVLGGRCIPIVRSLISIPAGIAGMPLLRFVGLSTLGSAVWNSIFVYLGFALGERWEVVEGYMSPLSKIVAVAGVLVLGWLIWRKVAQRRARGAVPEKDAPTPR</sequence>
<feature type="transmembrane region" description="Helical" evidence="7">
    <location>
        <begin position="139"/>
        <end position="162"/>
    </location>
</feature>
<keyword evidence="4 7" id="KW-0812">Transmembrane</keyword>